<dbReference type="InterPro" id="IPR014043">
    <property type="entry name" value="Acyl_transferase_dom"/>
</dbReference>
<dbReference type="InterPro" id="IPR049900">
    <property type="entry name" value="PKS_mFAS_DH"/>
</dbReference>
<keyword evidence="6" id="KW-0560">Oxidoreductase</keyword>
<dbReference type="InterPro" id="IPR042104">
    <property type="entry name" value="PKS_dehydratase_sf"/>
</dbReference>
<dbReference type="SMART" id="SM00826">
    <property type="entry name" value="PKS_DH"/>
    <property type="match status" value="1"/>
</dbReference>
<feature type="active site" description="Proton acceptor; for dehydratase activity" evidence="9">
    <location>
        <position position="947"/>
    </location>
</feature>
<keyword evidence="1" id="KW-0596">Phosphopantetheine</keyword>
<proteinExistence type="predicted"/>
<dbReference type="InterPro" id="IPR009081">
    <property type="entry name" value="PP-bd_ACP"/>
</dbReference>
<dbReference type="InterPro" id="IPR020806">
    <property type="entry name" value="PKS_PP-bd"/>
</dbReference>
<keyword evidence="8" id="KW-0012">Acyltransferase</keyword>
<dbReference type="SUPFAM" id="SSF52151">
    <property type="entry name" value="FabD/lysophospholipase-like"/>
    <property type="match status" value="1"/>
</dbReference>
<dbReference type="InterPro" id="IPR016039">
    <property type="entry name" value="Thiolase-like"/>
</dbReference>
<dbReference type="Pfam" id="PF08242">
    <property type="entry name" value="Methyltransf_12"/>
    <property type="match status" value="1"/>
</dbReference>
<dbReference type="CDD" id="cd05195">
    <property type="entry name" value="enoyl_red"/>
    <property type="match status" value="1"/>
</dbReference>
<evidence type="ECO:0000259" key="12">
    <source>
        <dbReference type="PROSITE" id="PS52019"/>
    </source>
</evidence>
<dbReference type="SMART" id="SM00827">
    <property type="entry name" value="PKS_AT"/>
    <property type="match status" value="1"/>
</dbReference>
<dbReference type="InterPro" id="IPR016036">
    <property type="entry name" value="Malonyl_transacylase_ACP-bd"/>
</dbReference>
<feature type="active site" description="Proton donor; for dehydratase activity" evidence="9">
    <location>
        <position position="1115"/>
    </location>
</feature>
<dbReference type="InterPro" id="IPR049551">
    <property type="entry name" value="PKS_DH_C"/>
</dbReference>
<dbReference type="SUPFAM" id="SSF53901">
    <property type="entry name" value="Thiolase-like"/>
    <property type="match status" value="1"/>
</dbReference>
<dbReference type="Pfam" id="PF16197">
    <property type="entry name" value="KAsynt_C_assoc"/>
    <property type="match status" value="1"/>
</dbReference>
<evidence type="ECO:0000259" key="10">
    <source>
        <dbReference type="PROSITE" id="PS50075"/>
    </source>
</evidence>
<dbReference type="InterPro" id="IPR050091">
    <property type="entry name" value="PKS_NRPS_Biosynth_Enz"/>
</dbReference>
<dbReference type="Gene3D" id="3.40.366.10">
    <property type="entry name" value="Malonyl-Coenzyme A Acyl Carrier Protein, domain 2"/>
    <property type="match status" value="1"/>
</dbReference>
<dbReference type="PROSITE" id="PS52019">
    <property type="entry name" value="PKS_MFAS_DH"/>
    <property type="match status" value="1"/>
</dbReference>
<dbReference type="EMBL" id="BLKG01000190">
    <property type="protein sequence ID" value="GFF98604.1"/>
    <property type="molecule type" value="Genomic_DNA"/>
</dbReference>
<evidence type="ECO:0000256" key="8">
    <source>
        <dbReference type="ARBA" id="ARBA00023315"/>
    </source>
</evidence>
<dbReference type="Gene3D" id="1.10.1200.10">
    <property type="entry name" value="ACP-like"/>
    <property type="match status" value="1"/>
</dbReference>
<dbReference type="Pfam" id="PF02801">
    <property type="entry name" value="Ketoacyl-synt_C"/>
    <property type="match status" value="1"/>
</dbReference>
<keyword evidence="4" id="KW-0808">Transferase</keyword>
<dbReference type="PANTHER" id="PTHR43775">
    <property type="entry name" value="FATTY ACID SYNTHASE"/>
    <property type="match status" value="1"/>
</dbReference>
<dbReference type="SMART" id="SM00822">
    <property type="entry name" value="PKS_KR"/>
    <property type="match status" value="1"/>
</dbReference>
<dbReference type="InterPro" id="IPR049552">
    <property type="entry name" value="PKS_DH_N"/>
</dbReference>
<dbReference type="SMART" id="SM00829">
    <property type="entry name" value="PKS_ER"/>
    <property type="match status" value="1"/>
</dbReference>
<dbReference type="CDD" id="cd00833">
    <property type="entry name" value="PKS"/>
    <property type="match status" value="1"/>
</dbReference>
<dbReference type="InterPro" id="IPR013217">
    <property type="entry name" value="Methyltransf_12"/>
</dbReference>
<dbReference type="InterPro" id="IPR016035">
    <property type="entry name" value="Acyl_Trfase/lysoPLipase"/>
</dbReference>
<dbReference type="SUPFAM" id="SSF53335">
    <property type="entry name" value="S-adenosyl-L-methionine-dependent methyltransferases"/>
    <property type="match status" value="1"/>
</dbReference>
<feature type="domain" description="Ketosynthase family 3 (KS3)" evidence="11">
    <location>
        <begin position="30"/>
        <end position="449"/>
    </location>
</feature>
<dbReference type="InterPro" id="IPR001227">
    <property type="entry name" value="Ac_transferase_dom_sf"/>
</dbReference>
<dbReference type="Proteomes" id="UP000465266">
    <property type="component" value="Unassembled WGS sequence"/>
</dbReference>
<dbReference type="InterPro" id="IPR036291">
    <property type="entry name" value="NAD(P)-bd_dom_sf"/>
</dbReference>
<dbReference type="InterPro" id="IPR020807">
    <property type="entry name" value="PKS_DH"/>
</dbReference>
<dbReference type="Gene3D" id="3.40.50.150">
    <property type="entry name" value="Vaccinia Virus protein VP39"/>
    <property type="match status" value="1"/>
</dbReference>
<dbReference type="InterPro" id="IPR013154">
    <property type="entry name" value="ADH-like_N"/>
</dbReference>
<dbReference type="SUPFAM" id="SSF47336">
    <property type="entry name" value="ACP-like"/>
    <property type="match status" value="1"/>
</dbReference>
<evidence type="ECO:0000256" key="3">
    <source>
        <dbReference type="ARBA" id="ARBA00022603"/>
    </source>
</evidence>
<dbReference type="SMART" id="SM00823">
    <property type="entry name" value="PKS_PP"/>
    <property type="match status" value="1"/>
</dbReference>
<dbReference type="InterPro" id="IPR013968">
    <property type="entry name" value="PKS_KR"/>
</dbReference>
<dbReference type="SUPFAM" id="SSF51735">
    <property type="entry name" value="NAD(P)-binding Rossmann-fold domains"/>
    <property type="match status" value="2"/>
</dbReference>
<dbReference type="CDD" id="cd02440">
    <property type="entry name" value="AdoMet_MTases"/>
    <property type="match status" value="1"/>
</dbReference>
<evidence type="ECO:0000256" key="7">
    <source>
        <dbReference type="ARBA" id="ARBA00023268"/>
    </source>
</evidence>
<dbReference type="InterPro" id="IPR057326">
    <property type="entry name" value="KR_dom"/>
</dbReference>
<dbReference type="Pfam" id="PF23114">
    <property type="entry name" value="NAD-bd_HRPKS_sdrA"/>
    <property type="match status" value="1"/>
</dbReference>
<sequence>MSPTANENVATGGATHGTIGAGCPSSCPTFQPIAIVGMAIRLPGGVRSADDLWNFLIDKKDARSVVPKDRYNIDAFYSERGMPGSVNCKHGYFLQEDLGRWDAGLFSSSKLEAGSMDPQQRLLLEVVWECLESAGQTQWRGKDIGCFVGTFAEDWLNLMNRDPQLQDVHQLTGIGDWALANRVSYEFDFKGPSTTVKTACSSSLVALHQACQAIQMGECSAAVVGAANLILSPIISTSMSVIGILAPDGICKTFDDGANGYARGEAISAIYIKTLDAALRDNDPIRAVIRGSASNYDGKTSGLTYPSIASHEAMIRQAYQAAGIGSLSDTCFVQCHGTGTAVGDPVETTAIANAFGGKQDIFIGSVKPNFGHSEGASGLTNIMAAILALQHKVIPPNIHFEKPNRLIPFEDGKLRVALDPMPWPQGRPERVSVSSFGVGGSNVHLVLESAASFVEKDGCPRQLTRADQTKLLLFTANTADSLVKRVEALRQYWETRLDCLHDLAYTLGNRREHLQYRTFSVAQKHQWLEALPPCKSRLSPSSLIFVFTGQGAQWPGMGASLMEQFPSFREDIRRLDKILQALDRPPSWRLEEELSKDASSSRVYDTVLAHPLCTAVQLGLLNLLSQWNIRPSAVVGHSGGEIAAAYAADAITMNAAILIAFQRGQVSEQIYLDGAMAAVALGKEEIMPYLVEGVVIACENSQQSTTISGDVSAVDEAMAKIQMAHPENLCRKLRVDRAYHSHHLKSVGGLYESLLSPSMVSTTPSIPFYSSVTGTLLSGSTALDARYWRQNYESPVLFNSAVEAILSSGSNRKVFVEIGPHSALAGPLRQIFQQGGAGSEAVYVPTVIRQEEARPCLLTTAGHLFLEKVPINLIAINGQGKVLADIPSYPWDHDSSYWNESRLTRDWRLRRFGHHELLGARVPESTESEPLWRNVFRLENVPWIRDHSIGGKPTFPAASYVAIIGEAIRQITGCRSYIIRRLVIHAGLVVQDSNPTEIITTLRAGRLTDRQSSEWYDFTISSYDGSTWTKHCIGQARAAASTTPAGALETGPLGRRIQADAWYSAMAKLGLEYGPYFRGLEKISTVPSGGKVTACLKPGQEFPAEHYTVHPALIDQIFQVALVTQKGGAIRKMAKIPIPEMFEQIEIHPPENEELSFLVEASSRENASGKLFAQVRAVSGSGSVVSVQQVRLFPLDVVNHLATDALTISQLEWKPDIDFLPAQDLIHCVACMQDRMLLAFKTAEKLSILCILESAEKAKRVNTNDKFSPHLDKFRDWLDCESSRIRNGQSVIPDACELASLESPARLRLIRHTTCQVLAANPKSEARTLCEPIIRVFENCQGILHGSVDPLDVLIEGGCLTDLYTTMQAPWELNGYLASLSYSKPTLRVLEIGAGTGGTTQAVLKGLISPTGRRQYSVYTYTDVSAGFFEAARDRFQQYESIEYATLDISKDPHQQGFESEPYDLIIAANVLHATPSLQDTLRNVKKLLTPGGRLLLMEICSQIRMSNFIMGVLPGWWVGEADERQEQPFVSPERWDSELRAAGFTGTDSVVYDNSPPFQVTAYMTSRNLCNNSHPKDVTLVVSVEHSSDAHNLEARLLESGYRVNRSTLDDIQNVEGDVIFLLDLEGPFFHSITPQKWIAFREYLSQATSSATIWVTRPSQMKCDDPRFSLVLGLARTVRQELAHDFVTFEVDTLDENACHALRQVYEKFQKQKQSNDMIEYEYSYINNSIHISRYEQFPAIEKLRSHSTESVYKSLDIEQYGALETLYWSEHERRKPTAGQVEVEIQFAGLNFKDIGESLVVIDRSDPTGRLGWEGAGIVTRVGPNVESLCVGDRVMVIEDGCFATSAVVSEQLCVRMPEKLSFEEAATMPIVYTTVIQSLLEIGHLKAGQSVLIHSACGGVGLAAVQVCQMMGSVIYATVGSDEKAEFLTATFRIPRRHIFNSRSTSFQRDLMKETDGKGADIVLNSLSGELLHASWQCVAEHGKFIELGKIDIESNGMLNLNMFRCNRSFISVDIEHILRQKPSEIRSLLQKCVDLFQQGQIWPIWPRRIFEAENAEDAFRYMQSGKHIGKILIQMPDRQEELPVRRCLQQEATFSPQTSYLLVGGLGGLGKSISSWMVENGARELTFLSPFAGKTEDDQVFLQELESQGCRATAVSGDVAKMEDVQKAVAACTAPLAGVIQLSMILRDRPISLMSYRDWMEVLGPKVIGTWNLHDALKTVPLDFFVVTGSLSGTIGNKGQANYAAANTFLDSFSLYRRSQGLSASAIDIGAVEDIGYLSQNPERGKHLHHRDSGVRWLSEQDIIDAIQGAVIISPPTRISEVGIINTGHFALGLDSGRRSARVGDTDPFMKDSRLLRLGVLEAPSTDKGDITVTDSMGDFLSSVAVKPTILDEPETLAFLTQQVSSKIGSLLLLPQDELDVDRSLSSLGVDSLTRIEIRNWWKTHLQLDVNVFEITGAETVARLSQTALERLREKFPG</sequence>
<dbReference type="Gene3D" id="3.90.180.10">
    <property type="entry name" value="Medium-chain alcohol dehydrogenases, catalytic domain"/>
    <property type="match status" value="1"/>
</dbReference>
<dbReference type="Gene3D" id="3.10.129.110">
    <property type="entry name" value="Polyketide synthase dehydratase"/>
    <property type="match status" value="1"/>
</dbReference>
<dbReference type="InterPro" id="IPR029063">
    <property type="entry name" value="SAM-dependent_MTases_sf"/>
</dbReference>
<dbReference type="SUPFAM" id="SSF50129">
    <property type="entry name" value="GroES-like"/>
    <property type="match status" value="1"/>
</dbReference>
<dbReference type="Pfam" id="PF14765">
    <property type="entry name" value="PS-DH"/>
    <property type="match status" value="1"/>
</dbReference>
<keyword evidence="5" id="KW-0521">NADP</keyword>
<evidence type="ECO:0000313" key="14">
    <source>
        <dbReference type="Proteomes" id="UP000465266"/>
    </source>
</evidence>
<dbReference type="Pfam" id="PF00550">
    <property type="entry name" value="PP-binding"/>
    <property type="match status" value="1"/>
</dbReference>
<evidence type="ECO:0000256" key="4">
    <source>
        <dbReference type="ARBA" id="ARBA00022679"/>
    </source>
</evidence>
<dbReference type="PROSITE" id="PS00606">
    <property type="entry name" value="KS3_1"/>
    <property type="match status" value="1"/>
</dbReference>
<evidence type="ECO:0000313" key="13">
    <source>
        <dbReference type="EMBL" id="GFF98604.1"/>
    </source>
</evidence>
<dbReference type="Pfam" id="PF13602">
    <property type="entry name" value="ADH_zinc_N_2"/>
    <property type="match status" value="1"/>
</dbReference>
<dbReference type="InterPro" id="IPR014030">
    <property type="entry name" value="Ketoacyl_synth_N"/>
</dbReference>
<keyword evidence="14" id="KW-1185">Reference proteome</keyword>
<evidence type="ECO:0000256" key="5">
    <source>
        <dbReference type="ARBA" id="ARBA00022857"/>
    </source>
</evidence>
<dbReference type="Pfam" id="PF21089">
    <property type="entry name" value="PKS_DH_N"/>
    <property type="match status" value="1"/>
</dbReference>
<dbReference type="SUPFAM" id="SSF55048">
    <property type="entry name" value="Probable ACP-binding domain of malonyl-CoA ACP transacylase"/>
    <property type="match status" value="1"/>
</dbReference>
<dbReference type="Pfam" id="PF00109">
    <property type="entry name" value="ketoacyl-synt"/>
    <property type="match status" value="1"/>
</dbReference>
<gene>
    <name evidence="13" type="ORF">IFM53868_09876</name>
</gene>
<dbReference type="PANTHER" id="PTHR43775:SF49">
    <property type="entry name" value="SYNTHASE, PUTATIVE (JCVI)-RELATED"/>
    <property type="match status" value="1"/>
</dbReference>
<dbReference type="Pfam" id="PF08659">
    <property type="entry name" value="KR"/>
    <property type="match status" value="1"/>
</dbReference>
<feature type="domain" description="PKS/mFAS DH" evidence="12">
    <location>
        <begin position="915"/>
        <end position="1201"/>
    </location>
</feature>
<name>A0ABQ1BCM7_9EURO</name>
<dbReference type="PROSITE" id="PS50075">
    <property type="entry name" value="CARRIER"/>
    <property type="match status" value="1"/>
</dbReference>
<keyword evidence="3" id="KW-0489">Methyltransferase</keyword>
<evidence type="ECO:0000256" key="1">
    <source>
        <dbReference type="ARBA" id="ARBA00022450"/>
    </source>
</evidence>
<dbReference type="InterPro" id="IPR014031">
    <property type="entry name" value="Ketoacyl_synth_C"/>
</dbReference>
<organism evidence="13 14">
    <name type="scientific">Aspergillus udagawae</name>
    <dbReference type="NCBI Taxonomy" id="91492"/>
    <lineage>
        <taxon>Eukaryota</taxon>
        <taxon>Fungi</taxon>
        <taxon>Dikarya</taxon>
        <taxon>Ascomycota</taxon>
        <taxon>Pezizomycotina</taxon>
        <taxon>Eurotiomycetes</taxon>
        <taxon>Eurotiomycetidae</taxon>
        <taxon>Eurotiales</taxon>
        <taxon>Aspergillaceae</taxon>
        <taxon>Aspergillus</taxon>
        <taxon>Aspergillus subgen. Fumigati</taxon>
    </lineage>
</organism>
<dbReference type="InterPro" id="IPR056501">
    <property type="entry name" value="NAD-bd_HRPKS_sdrA"/>
</dbReference>
<evidence type="ECO:0000259" key="11">
    <source>
        <dbReference type="PROSITE" id="PS52004"/>
    </source>
</evidence>
<dbReference type="InterPro" id="IPR018201">
    <property type="entry name" value="Ketoacyl_synth_AS"/>
</dbReference>
<dbReference type="Pfam" id="PF00698">
    <property type="entry name" value="Acyl_transf_1"/>
    <property type="match status" value="1"/>
</dbReference>
<evidence type="ECO:0000256" key="9">
    <source>
        <dbReference type="PROSITE-ProRule" id="PRU01363"/>
    </source>
</evidence>
<dbReference type="SMART" id="SM00825">
    <property type="entry name" value="PKS_KS"/>
    <property type="match status" value="1"/>
</dbReference>
<feature type="region of interest" description="C-terminal hotdog fold" evidence="9">
    <location>
        <begin position="1054"/>
        <end position="1201"/>
    </location>
</feature>
<dbReference type="Pfam" id="PF08240">
    <property type="entry name" value="ADH_N"/>
    <property type="match status" value="1"/>
</dbReference>
<protein>
    <submittedName>
        <fullName evidence="13">Lovastatin nonaketide synthase</fullName>
    </submittedName>
</protein>
<comment type="caution">
    <text evidence="13">The sequence shown here is derived from an EMBL/GenBank/DDBJ whole genome shotgun (WGS) entry which is preliminary data.</text>
</comment>
<feature type="region of interest" description="N-terminal hotdog fold" evidence="9">
    <location>
        <begin position="915"/>
        <end position="1043"/>
    </location>
</feature>
<dbReference type="InterPro" id="IPR020843">
    <property type="entry name" value="ER"/>
</dbReference>
<dbReference type="InterPro" id="IPR032821">
    <property type="entry name" value="PKS_assoc"/>
</dbReference>
<dbReference type="CDD" id="cd05274">
    <property type="entry name" value="KR_FAS_SDR_x"/>
    <property type="match status" value="1"/>
</dbReference>
<dbReference type="InterPro" id="IPR020841">
    <property type="entry name" value="PKS_Beta-ketoAc_synthase_dom"/>
</dbReference>
<dbReference type="PROSITE" id="PS52004">
    <property type="entry name" value="KS3_2"/>
    <property type="match status" value="1"/>
</dbReference>
<dbReference type="InterPro" id="IPR011032">
    <property type="entry name" value="GroES-like_sf"/>
</dbReference>
<accession>A0ABQ1BCM7</accession>
<reference evidence="13 14" key="1">
    <citation type="submission" date="2020-01" db="EMBL/GenBank/DDBJ databases">
        <title>Draft genome sequence of Aspergillus udagawae IFM 53868.</title>
        <authorList>
            <person name="Takahashi H."/>
            <person name="Yaguchi T."/>
        </authorList>
    </citation>
    <scope>NUCLEOTIDE SEQUENCE [LARGE SCALE GENOMIC DNA]</scope>
    <source>
        <strain evidence="13 14">IFM 53868</strain>
    </source>
</reference>
<evidence type="ECO:0000256" key="6">
    <source>
        <dbReference type="ARBA" id="ARBA00023002"/>
    </source>
</evidence>
<keyword evidence="2" id="KW-0597">Phosphoprotein</keyword>
<keyword evidence="7" id="KW-0511">Multifunctional enzyme</keyword>
<feature type="domain" description="Carrier" evidence="10">
    <location>
        <begin position="2400"/>
        <end position="2477"/>
    </location>
</feature>
<dbReference type="InterPro" id="IPR036736">
    <property type="entry name" value="ACP-like_sf"/>
</dbReference>
<evidence type="ECO:0000256" key="2">
    <source>
        <dbReference type="ARBA" id="ARBA00022553"/>
    </source>
</evidence>
<dbReference type="Gene3D" id="3.40.50.720">
    <property type="entry name" value="NAD(P)-binding Rossmann-like Domain"/>
    <property type="match status" value="2"/>
</dbReference>
<dbReference type="Gene3D" id="3.40.47.10">
    <property type="match status" value="1"/>
</dbReference>